<dbReference type="AlphaFoldDB" id="A0A9P6U0Q3"/>
<dbReference type="SUPFAM" id="SSF52047">
    <property type="entry name" value="RNI-like"/>
    <property type="match status" value="1"/>
</dbReference>
<dbReference type="SUPFAM" id="SSF81383">
    <property type="entry name" value="F-box domain"/>
    <property type="match status" value="1"/>
</dbReference>
<dbReference type="Gene3D" id="3.80.10.10">
    <property type="entry name" value="Ribonuclease Inhibitor"/>
    <property type="match status" value="1"/>
</dbReference>
<organism evidence="1 2">
    <name type="scientific">Mortierella polycephala</name>
    <dbReference type="NCBI Taxonomy" id="41804"/>
    <lineage>
        <taxon>Eukaryota</taxon>
        <taxon>Fungi</taxon>
        <taxon>Fungi incertae sedis</taxon>
        <taxon>Mucoromycota</taxon>
        <taxon>Mortierellomycotina</taxon>
        <taxon>Mortierellomycetes</taxon>
        <taxon>Mortierellales</taxon>
        <taxon>Mortierellaceae</taxon>
        <taxon>Mortierella</taxon>
    </lineage>
</organism>
<comment type="caution">
    <text evidence="1">The sequence shown here is derived from an EMBL/GenBank/DDBJ whole genome shotgun (WGS) entry which is preliminary data.</text>
</comment>
<dbReference type="OrthoDB" id="2447621at2759"/>
<dbReference type="Proteomes" id="UP000726737">
    <property type="component" value="Unassembled WGS sequence"/>
</dbReference>
<gene>
    <name evidence="1" type="ORF">BG011_005885</name>
</gene>
<evidence type="ECO:0000313" key="1">
    <source>
        <dbReference type="EMBL" id="KAG0254238.1"/>
    </source>
</evidence>
<name>A0A9P6U0Q3_9FUNG</name>
<sequence length="515" mass="60090">MFITDDGRTHSVMGRIPIEIIEIIGQHLDGPTFLSALQVCQLWYNALSPFVWTSFSRTQWHHPEFPIQRNIRSHNSNSVPLSNLHRVRHLEWQCNKSLTRMDSGLQNRKAFKLRKQLLLPQLETLLFERVPNLCSLTFKRLQVLPSTWILQGLGRLTNLTRLEVEAYSVAIELESLFPMLSHLEELKLLGSWFHLDPARHTRPLLREDEGAWQLKKLTMERSAIQLLWYCPDLRELQINQGGPFTKASPQVSLLPMSTCTNLAILRFLCWPHSRHTNAHETFSGLKKIKSFTSHVCSIWLLGLLCDEDGFPLLEHLELKSINFPAVMSSDIVNRSLVRILYTRPRLKSFVVRQFQADPMIIFAQQPRMTSSQLGWVCKDLETLSCELKWEIGQVKEAGQKLDMWLWEPIYRQIGQLSKLRSLSIQCNFFDKSMEAGIQQLSGAKELRALSLSFHSIYFWSKNDIVMLVQAVPKLEYMYFQRFPVGHALQVRKWLRECGCQAKLYDRTPRWRRYMS</sequence>
<dbReference type="InterPro" id="IPR032675">
    <property type="entry name" value="LRR_dom_sf"/>
</dbReference>
<dbReference type="InterPro" id="IPR036047">
    <property type="entry name" value="F-box-like_dom_sf"/>
</dbReference>
<evidence type="ECO:0000313" key="2">
    <source>
        <dbReference type="Proteomes" id="UP000726737"/>
    </source>
</evidence>
<proteinExistence type="predicted"/>
<protein>
    <recommendedName>
        <fullName evidence="3">F-box domain-containing protein</fullName>
    </recommendedName>
</protein>
<reference evidence="1" key="1">
    <citation type="journal article" date="2020" name="Fungal Divers.">
        <title>Resolving the Mortierellaceae phylogeny through synthesis of multi-gene phylogenetics and phylogenomics.</title>
        <authorList>
            <person name="Vandepol N."/>
            <person name="Liber J."/>
            <person name="Desiro A."/>
            <person name="Na H."/>
            <person name="Kennedy M."/>
            <person name="Barry K."/>
            <person name="Grigoriev I.V."/>
            <person name="Miller A.N."/>
            <person name="O'Donnell K."/>
            <person name="Stajich J.E."/>
            <person name="Bonito G."/>
        </authorList>
    </citation>
    <scope>NUCLEOTIDE SEQUENCE</scope>
    <source>
        <strain evidence="1">KOD948</strain>
    </source>
</reference>
<accession>A0A9P6U0Q3</accession>
<keyword evidence="2" id="KW-1185">Reference proteome</keyword>
<evidence type="ECO:0008006" key="3">
    <source>
        <dbReference type="Google" id="ProtNLM"/>
    </source>
</evidence>
<dbReference type="EMBL" id="JAAAJA010000412">
    <property type="protein sequence ID" value="KAG0254238.1"/>
    <property type="molecule type" value="Genomic_DNA"/>
</dbReference>